<protein>
    <recommendedName>
        <fullName evidence="4">Lipocalin-like domain-containing protein</fullName>
    </recommendedName>
</protein>
<sequence length="141" mass="15663">MIKFKLVGLILILFTTISSCKEDNAASVSINHKVWAPALIDKNSSSNPSGQILYYAVLDCEKDDSYRFGTDGKLTINRGTNKCNNAELSTEVVNYTYNLSNKELIIKGVKYTVADESAVQLKYYTAIPNATGFQSLIFLFE</sequence>
<evidence type="ECO:0000313" key="2">
    <source>
        <dbReference type="EMBL" id="TKB96203.1"/>
    </source>
</evidence>
<keyword evidence="3" id="KW-1185">Reference proteome</keyword>
<dbReference type="OrthoDB" id="799390at2"/>
<keyword evidence="1" id="KW-0732">Signal</keyword>
<comment type="caution">
    <text evidence="2">The sequence shown here is derived from an EMBL/GenBank/DDBJ whole genome shotgun (WGS) entry which is preliminary data.</text>
</comment>
<dbReference type="AlphaFoldDB" id="A0A4V6WMV2"/>
<organism evidence="2 3">
    <name type="scientific">Pedobacter cryophilus</name>
    <dbReference type="NCBI Taxonomy" id="2571271"/>
    <lineage>
        <taxon>Bacteria</taxon>
        <taxon>Pseudomonadati</taxon>
        <taxon>Bacteroidota</taxon>
        <taxon>Sphingobacteriia</taxon>
        <taxon>Sphingobacteriales</taxon>
        <taxon>Sphingobacteriaceae</taxon>
        <taxon>Pedobacter</taxon>
    </lineage>
</organism>
<reference evidence="2 3" key="1">
    <citation type="submission" date="2019-04" db="EMBL/GenBank/DDBJ databases">
        <title>Pedobacter sp. AR-3-17 sp. nov., isolated from Arctic soil.</title>
        <authorList>
            <person name="Dahal R.H."/>
            <person name="Kim D.-U."/>
        </authorList>
    </citation>
    <scope>NUCLEOTIDE SEQUENCE [LARGE SCALE GENOMIC DNA]</scope>
    <source>
        <strain evidence="2 3">AR-3-17</strain>
    </source>
</reference>
<evidence type="ECO:0000313" key="3">
    <source>
        <dbReference type="Proteomes" id="UP000308181"/>
    </source>
</evidence>
<name>A0A4V6WMV2_9SPHI</name>
<evidence type="ECO:0000256" key="1">
    <source>
        <dbReference type="SAM" id="SignalP"/>
    </source>
</evidence>
<dbReference type="Proteomes" id="UP000308181">
    <property type="component" value="Unassembled WGS sequence"/>
</dbReference>
<gene>
    <name evidence="2" type="ORF">FA046_13525</name>
</gene>
<feature type="signal peptide" evidence="1">
    <location>
        <begin position="1"/>
        <end position="20"/>
    </location>
</feature>
<accession>A0A4V6WMV2</accession>
<dbReference type="PROSITE" id="PS51257">
    <property type="entry name" value="PROKAR_LIPOPROTEIN"/>
    <property type="match status" value="1"/>
</dbReference>
<feature type="chain" id="PRO_5020951996" description="Lipocalin-like domain-containing protein" evidence="1">
    <location>
        <begin position="21"/>
        <end position="141"/>
    </location>
</feature>
<proteinExistence type="predicted"/>
<dbReference type="RefSeq" id="WP_136827070.1">
    <property type="nucleotide sequence ID" value="NZ_SWBP01000005.1"/>
</dbReference>
<evidence type="ECO:0008006" key="4">
    <source>
        <dbReference type="Google" id="ProtNLM"/>
    </source>
</evidence>
<dbReference type="EMBL" id="SWBP01000005">
    <property type="protein sequence ID" value="TKB96203.1"/>
    <property type="molecule type" value="Genomic_DNA"/>
</dbReference>